<keyword evidence="2" id="KW-0732">Signal</keyword>
<dbReference type="Proteomes" id="UP000318571">
    <property type="component" value="Chromosome 7"/>
</dbReference>
<dbReference type="InterPro" id="IPR058698">
    <property type="entry name" value="CUB_metazoa"/>
</dbReference>
<protein>
    <recommendedName>
        <fullName evidence="3">CUB domain-containing protein</fullName>
    </recommendedName>
</protein>
<reference evidence="4 5" key="1">
    <citation type="journal article" date="2018" name="Nat. Ecol. Evol.">
        <title>Genomic signatures of mitonuclear coevolution across populations of Tigriopus californicus.</title>
        <authorList>
            <person name="Barreto F.S."/>
            <person name="Watson E.T."/>
            <person name="Lima T.G."/>
            <person name="Willett C.S."/>
            <person name="Edmands S."/>
            <person name="Li W."/>
            <person name="Burton R.S."/>
        </authorList>
    </citation>
    <scope>NUCLEOTIDE SEQUENCE [LARGE SCALE GENOMIC DNA]</scope>
    <source>
        <strain evidence="4 5">San Diego</strain>
    </source>
</reference>
<feature type="signal peptide" evidence="2">
    <location>
        <begin position="1"/>
        <end position="21"/>
    </location>
</feature>
<dbReference type="AlphaFoldDB" id="A0A553P376"/>
<comment type="caution">
    <text evidence="4">The sequence shown here is derived from an EMBL/GenBank/DDBJ whole genome shotgun (WGS) entry which is preliminary data.</text>
</comment>
<gene>
    <name evidence="4" type="ORF">TCAL_12999</name>
</gene>
<evidence type="ECO:0000256" key="2">
    <source>
        <dbReference type="SAM" id="SignalP"/>
    </source>
</evidence>
<feature type="domain" description="CUB" evidence="3">
    <location>
        <begin position="124"/>
        <end position="252"/>
    </location>
</feature>
<name>A0A553P376_TIGCA</name>
<feature type="compositionally biased region" description="Polar residues" evidence="1">
    <location>
        <begin position="34"/>
        <end position="55"/>
    </location>
</feature>
<feature type="region of interest" description="Disordered" evidence="1">
    <location>
        <begin position="30"/>
        <end position="55"/>
    </location>
</feature>
<evidence type="ECO:0000256" key="1">
    <source>
        <dbReference type="SAM" id="MobiDB-lite"/>
    </source>
</evidence>
<dbReference type="Pfam" id="PF26080">
    <property type="entry name" value="CUB_animal"/>
    <property type="match status" value="1"/>
</dbReference>
<organism evidence="4 5">
    <name type="scientific">Tigriopus californicus</name>
    <name type="common">Marine copepod</name>
    <dbReference type="NCBI Taxonomy" id="6832"/>
    <lineage>
        <taxon>Eukaryota</taxon>
        <taxon>Metazoa</taxon>
        <taxon>Ecdysozoa</taxon>
        <taxon>Arthropoda</taxon>
        <taxon>Crustacea</taxon>
        <taxon>Multicrustacea</taxon>
        <taxon>Hexanauplia</taxon>
        <taxon>Copepoda</taxon>
        <taxon>Harpacticoida</taxon>
        <taxon>Harpacticidae</taxon>
        <taxon>Tigriopus</taxon>
    </lineage>
</organism>
<dbReference type="PANTHER" id="PTHR33236:SF5">
    <property type="entry name" value="CUB DOMAIN-CONTAINING PROTEIN"/>
    <property type="match status" value="1"/>
</dbReference>
<dbReference type="EMBL" id="VCGU01000008">
    <property type="protein sequence ID" value="TRY72124.1"/>
    <property type="molecule type" value="Genomic_DNA"/>
</dbReference>
<dbReference type="PANTHER" id="PTHR33236">
    <property type="entry name" value="INTRAFLAGELLAR TRANSPORT PROTEIN 122 FAMILY PROTEIN-RELATED"/>
    <property type="match status" value="1"/>
</dbReference>
<evidence type="ECO:0000259" key="3">
    <source>
        <dbReference type="Pfam" id="PF26080"/>
    </source>
</evidence>
<sequence>MLLRFTLSLVFILFNAFFVKATPNNQTSREKRFSLSSGGTSSENNTYLRESSGTAPGSSYTICKSASDICRIRLDLTVFIEAFFVVIVDASDQCHVASFSLGTTPLVTRSWDIKVTQFTCSQEVGATHLSNQHYKLCIRRESGYCSICYAPFSTGSEPDDEVTFGLSDDPVGAECSKDYLVIPAGVDTKTDGDLEATDMSNAQRICGNVFSIDEPTSVSICAKSAPFFVEFKSDGDEAEGTGTPGFSLNYKQMICP</sequence>
<proteinExistence type="predicted"/>
<feature type="chain" id="PRO_5022216053" description="CUB domain-containing protein" evidence="2">
    <location>
        <begin position="22"/>
        <end position="256"/>
    </location>
</feature>
<dbReference type="STRING" id="6832.A0A553P376"/>
<evidence type="ECO:0000313" key="5">
    <source>
        <dbReference type="Proteomes" id="UP000318571"/>
    </source>
</evidence>
<keyword evidence="5" id="KW-1185">Reference proteome</keyword>
<accession>A0A553P376</accession>
<evidence type="ECO:0000313" key="4">
    <source>
        <dbReference type="EMBL" id="TRY72124.1"/>
    </source>
</evidence>